<dbReference type="InterPro" id="IPR004919">
    <property type="entry name" value="GmrSD_N"/>
</dbReference>
<dbReference type="EMBL" id="JBHULZ010000002">
    <property type="protein sequence ID" value="MFD2696430.1"/>
    <property type="molecule type" value="Genomic_DNA"/>
</dbReference>
<evidence type="ECO:0000259" key="2">
    <source>
        <dbReference type="Pfam" id="PF07510"/>
    </source>
</evidence>
<feature type="domain" description="GmrSD restriction endonucleases N-terminal" evidence="1">
    <location>
        <begin position="17"/>
        <end position="235"/>
    </location>
</feature>
<dbReference type="Pfam" id="PF07510">
    <property type="entry name" value="GmrSD_C"/>
    <property type="match status" value="1"/>
</dbReference>
<dbReference type="RefSeq" id="WP_379042506.1">
    <property type="nucleotide sequence ID" value="NZ_JBHULZ010000002.1"/>
</dbReference>
<dbReference type="PANTHER" id="PTHR35149">
    <property type="entry name" value="SLL5132 PROTEIN"/>
    <property type="match status" value="1"/>
</dbReference>
<feature type="domain" description="GmrSD restriction endonucleases C-terminal" evidence="2">
    <location>
        <begin position="436"/>
        <end position="600"/>
    </location>
</feature>
<keyword evidence="4" id="KW-1185">Reference proteome</keyword>
<dbReference type="PANTHER" id="PTHR35149:SF2">
    <property type="entry name" value="DUF262 DOMAIN-CONTAINING PROTEIN"/>
    <property type="match status" value="1"/>
</dbReference>
<reference evidence="4" key="1">
    <citation type="journal article" date="2019" name="Int. J. Syst. Evol. Microbiol.">
        <title>The Global Catalogue of Microorganisms (GCM) 10K type strain sequencing project: providing services to taxonomists for standard genome sequencing and annotation.</title>
        <authorList>
            <consortium name="The Broad Institute Genomics Platform"/>
            <consortium name="The Broad Institute Genome Sequencing Center for Infectious Disease"/>
            <person name="Wu L."/>
            <person name="Ma J."/>
        </authorList>
    </citation>
    <scope>NUCLEOTIDE SEQUENCE [LARGE SCALE GENOMIC DNA]</scope>
    <source>
        <strain evidence="4">KCTC 42255</strain>
    </source>
</reference>
<organism evidence="3 4">
    <name type="scientific">Mesonia sediminis</name>
    <dbReference type="NCBI Taxonomy" id="1703946"/>
    <lineage>
        <taxon>Bacteria</taxon>
        <taxon>Pseudomonadati</taxon>
        <taxon>Bacteroidota</taxon>
        <taxon>Flavobacteriia</taxon>
        <taxon>Flavobacteriales</taxon>
        <taxon>Flavobacteriaceae</taxon>
        <taxon>Mesonia</taxon>
    </lineage>
</organism>
<gene>
    <name evidence="3" type="ORF">ACFSQ0_00320</name>
</gene>
<evidence type="ECO:0000313" key="4">
    <source>
        <dbReference type="Proteomes" id="UP001597357"/>
    </source>
</evidence>
<sequence length="614" mass="71795">MSKITNHKYSIEEAFRDCFYIVPDYQREYVWSDKEVNKLLEDLNNELEIGSNSEYFIGTILVSPTQDKKQFDVIDGQQRLTTFFLILCALKSLFKGEPQEGIINNLISTSYTNRDGDIEKSLKLNPKYENAEEVIKAILKSDNQPENIKSLLNAAGVSQFGALENIINAYTTIYQYLKSNYQKTATLKKYWGNLSNNIVFIQISTDVSSALKIFETINERGVGLNPMDLLKNLLFTNVKVEEFNKLKNEWKKITNPLETNKEKPLRFLRYFLMANYKITNHRSDGIVREDEIYDWFSKKENIAASNYKQEPFVFVRKIIKTVENFIELTEGKGNDGTDNVYMNNIRKLTGGGFSLHYVLLLAAYNLPKDLFDYLLKQLETFLFYFIITRTSTKILERNFSAWADELRTISLLTNYDAQKEQLNTFVLKRFKESTTQKQPELTDALKRYDFYSLQQYRTRYILAKFTQFVNMAYKGLTKPYSLNDYTNLEIEHILPDKPKDELLSAFNMHTNNVDKDYHQYKMKLGNLTLLEKPINIVAGRDFFKQKKEQYKMSKYYLTSSLTELSNVGKNTSITRINARLRTFGDEWTAKEIDERQQMLISLASEIWTIQPLND</sequence>
<dbReference type="Pfam" id="PF03235">
    <property type="entry name" value="GmrSD_N"/>
    <property type="match status" value="1"/>
</dbReference>
<dbReference type="Proteomes" id="UP001597357">
    <property type="component" value="Unassembled WGS sequence"/>
</dbReference>
<comment type="caution">
    <text evidence="3">The sequence shown here is derived from an EMBL/GenBank/DDBJ whole genome shotgun (WGS) entry which is preliminary data.</text>
</comment>
<accession>A0ABW5S9D1</accession>
<dbReference type="InterPro" id="IPR011089">
    <property type="entry name" value="GmrSD_C"/>
</dbReference>
<evidence type="ECO:0000259" key="1">
    <source>
        <dbReference type="Pfam" id="PF03235"/>
    </source>
</evidence>
<name>A0ABW5S9D1_9FLAO</name>
<proteinExistence type="predicted"/>
<protein>
    <submittedName>
        <fullName evidence="3">DUF262 domain-containing protein</fullName>
    </submittedName>
</protein>
<evidence type="ECO:0000313" key="3">
    <source>
        <dbReference type="EMBL" id="MFD2696430.1"/>
    </source>
</evidence>